<accession>A0A388M344</accession>
<dbReference type="GO" id="GO:0046872">
    <property type="term" value="F:metal ion binding"/>
    <property type="evidence" value="ECO:0007669"/>
    <property type="project" value="UniProtKB-UniRule"/>
</dbReference>
<feature type="compositionally biased region" description="Basic and acidic residues" evidence="18">
    <location>
        <begin position="121"/>
        <end position="144"/>
    </location>
</feature>
<keyword evidence="21" id="KW-1185">Reference proteome</keyword>
<comment type="function">
    <text evidence="17">DNA polymerase that functions in several pathways of DNA repair. Involved in base excision repair (BER) responsible for repair of lesions that give rise to abasic (AP) sites in DNA. Also contributes to DNA double-strand break repair by non-homologous end joining and homologous recombination. Has both template-dependent and template-independent (terminal transferase) DNA polymerase activities. Has also a 5'-deoxyribose-5-phosphate lyase (dRP lyase) activity.</text>
</comment>
<evidence type="ECO:0000259" key="19">
    <source>
        <dbReference type="PROSITE" id="PS50172"/>
    </source>
</evidence>
<dbReference type="InterPro" id="IPR018944">
    <property type="entry name" value="DNA_pol_lambd_fingers_domain"/>
</dbReference>
<dbReference type="InterPro" id="IPR010996">
    <property type="entry name" value="HHH_MUS81"/>
</dbReference>
<dbReference type="SMART" id="SM00483">
    <property type="entry name" value="POLXc"/>
    <property type="match status" value="1"/>
</dbReference>
<feature type="region of interest" description="Disordered" evidence="18">
    <location>
        <begin position="112"/>
        <end position="144"/>
    </location>
</feature>
<dbReference type="InterPro" id="IPR036420">
    <property type="entry name" value="BRCT_dom_sf"/>
</dbReference>
<keyword evidence="6 17" id="KW-0548">Nucleotidyltransferase</keyword>
<dbReference type="GO" id="GO:0005634">
    <property type="term" value="C:nucleus"/>
    <property type="evidence" value="ECO:0007669"/>
    <property type="project" value="UniProtKB-SubCell"/>
</dbReference>
<dbReference type="OMA" id="NYPYKKP"/>
<keyword evidence="14 17" id="KW-0539">Nucleus</keyword>
<comment type="cofactor">
    <cofactor evidence="1">
        <name>Mn(2+)</name>
        <dbReference type="ChEBI" id="CHEBI:29035"/>
    </cofactor>
</comment>
<sequence>MPTLSLEPPVTHVLASGPDRLRSSAKAEDLERHSCVMFLRYEWIEDSLKEGKLMPPDPYRLIVHNTSIEKSLTSSTTTTATVAVGCLQMLIAPIAGPQKLNHKGKEESGALGEVVSSMIGKEGKQKKGRGGESDSEEERTKEEDCRGDILTRYLGTTAPAAADALEPCSTSLNTHITRILWELHDLYEGVLDDGNRALIYRKVASEIDKLSYKVTSASQLDKMEGIGQSTRVKIKEILRTGKLEMLEVLLANPKVSVLQLFMSVWGIGPKTATEMYNRGYRTLEDLKRESSLERMPRLGLKYYADILQRIPRVEAVELEKVVVGVAKELYPGVLAQATGSFRRGKASCGDIDFVISHPDGNSHRGLLAKLVARLTDIQFISDGLQDRSRGPQAPGHYEVDTYMGLCKLQGARHYRRIDIKVYPIRAHPFGLLHFTGNDIFNRRIRELAKKKGYKLNDHGLFPTVGEGQNIRSGTESIPCATEREILEKLGMPYLEPHERNW</sequence>
<dbReference type="PANTHER" id="PTHR11276:SF28">
    <property type="entry name" value="DNA POLYMERASE LAMBDA"/>
    <property type="match status" value="1"/>
</dbReference>
<dbReference type="GO" id="GO:0016829">
    <property type="term" value="F:lyase activity"/>
    <property type="evidence" value="ECO:0007669"/>
    <property type="project" value="UniProtKB-KW"/>
</dbReference>
<dbReference type="Gene3D" id="3.30.210.10">
    <property type="entry name" value="DNA polymerase, thumb domain"/>
    <property type="match status" value="1"/>
</dbReference>
<keyword evidence="9 17" id="KW-0227">DNA damage</keyword>
<dbReference type="Pfam" id="PF14792">
    <property type="entry name" value="DNA_pol_B_palm"/>
    <property type="match status" value="1"/>
</dbReference>
<evidence type="ECO:0000256" key="7">
    <source>
        <dbReference type="ARBA" id="ARBA00022705"/>
    </source>
</evidence>
<dbReference type="CDD" id="cd00141">
    <property type="entry name" value="NT_POLXc"/>
    <property type="match status" value="1"/>
</dbReference>
<dbReference type="Gramene" id="GBG89007">
    <property type="protein sequence ID" value="GBG89007"/>
    <property type="gene ID" value="CBR_g48616"/>
</dbReference>
<dbReference type="InterPro" id="IPR002054">
    <property type="entry name" value="DNA-dir_DNA_pol_X"/>
</dbReference>
<keyword evidence="5 17" id="KW-0808">Transferase</keyword>
<dbReference type="GO" id="GO:0006260">
    <property type="term" value="P:DNA replication"/>
    <property type="evidence" value="ECO:0007669"/>
    <property type="project" value="UniProtKB-KW"/>
</dbReference>
<dbReference type="GO" id="GO:0006303">
    <property type="term" value="P:double-strand break repair via nonhomologous end joining"/>
    <property type="evidence" value="ECO:0007669"/>
    <property type="project" value="TreeGrafter"/>
</dbReference>
<dbReference type="InterPro" id="IPR019843">
    <property type="entry name" value="DNA_pol-X_BS"/>
</dbReference>
<keyword evidence="7" id="KW-0235">DNA replication</keyword>
<dbReference type="OrthoDB" id="205514at2759"/>
<evidence type="ECO:0000256" key="1">
    <source>
        <dbReference type="ARBA" id="ARBA00001936"/>
    </source>
</evidence>
<comment type="caution">
    <text evidence="20">The sequence shown here is derived from an EMBL/GenBank/DDBJ whole genome shotgun (WGS) entry which is preliminary data.</text>
</comment>
<dbReference type="SUPFAM" id="SSF81585">
    <property type="entry name" value="PsbU/PolX domain-like"/>
    <property type="match status" value="1"/>
</dbReference>
<gene>
    <name evidence="20" type="ORF">CBR_g48616</name>
</gene>
<dbReference type="SUPFAM" id="SSF52113">
    <property type="entry name" value="BRCT domain"/>
    <property type="match status" value="1"/>
</dbReference>
<reference evidence="20 21" key="1">
    <citation type="journal article" date="2018" name="Cell">
        <title>The Chara Genome: Secondary Complexity and Implications for Plant Terrestrialization.</title>
        <authorList>
            <person name="Nishiyama T."/>
            <person name="Sakayama H."/>
            <person name="Vries J.D."/>
            <person name="Buschmann H."/>
            <person name="Saint-Marcoux D."/>
            <person name="Ullrich K.K."/>
            <person name="Haas F.B."/>
            <person name="Vanderstraeten L."/>
            <person name="Becker D."/>
            <person name="Lang D."/>
            <person name="Vosolsobe S."/>
            <person name="Rombauts S."/>
            <person name="Wilhelmsson P.K.I."/>
            <person name="Janitza P."/>
            <person name="Kern R."/>
            <person name="Heyl A."/>
            <person name="Rumpler F."/>
            <person name="Villalobos L.I.A.C."/>
            <person name="Clay J.M."/>
            <person name="Skokan R."/>
            <person name="Toyoda A."/>
            <person name="Suzuki Y."/>
            <person name="Kagoshima H."/>
            <person name="Schijlen E."/>
            <person name="Tajeshwar N."/>
            <person name="Catarino B."/>
            <person name="Hetherington A.J."/>
            <person name="Saltykova A."/>
            <person name="Bonnot C."/>
            <person name="Breuninger H."/>
            <person name="Symeonidi A."/>
            <person name="Radhakrishnan G.V."/>
            <person name="Van Nieuwerburgh F."/>
            <person name="Deforce D."/>
            <person name="Chang C."/>
            <person name="Karol K.G."/>
            <person name="Hedrich R."/>
            <person name="Ulvskov P."/>
            <person name="Glockner G."/>
            <person name="Delwiche C.F."/>
            <person name="Petrasek J."/>
            <person name="Van de Peer Y."/>
            <person name="Friml J."/>
            <person name="Beilby M."/>
            <person name="Dolan L."/>
            <person name="Kohara Y."/>
            <person name="Sugano S."/>
            <person name="Fujiyama A."/>
            <person name="Delaux P.-M."/>
            <person name="Quint M."/>
            <person name="TheiBen G."/>
            <person name="Hagemann M."/>
            <person name="Harholt J."/>
            <person name="Dunand C."/>
            <person name="Zachgo S."/>
            <person name="Langdale J."/>
            <person name="Maumus F."/>
            <person name="Straeten D.V.D."/>
            <person name="Gould S.B."/>
            <person name="Rensing S.A."/>
        </authorList>
    </citation>
    <scope>NUCLEOTIDE SEQUENCE [LARGE SCALE GENOMIC DNA]</scope>
    <source>
        <strain evidence="20 21">S276</strain>
    </source>
</reference>
<keyword evidence="13" id="KW-0456">Lyase</keyword>
<dbReference type="InterPro" id="IPR029398">
    <property type="entry name" value="PolB_thumb"/>
</dbReference>
<evidence type="ECO:0000256" key="9">
    <source>
        <dbReference type="ARBA" id="ARBA00022763"/>
    </source>
</evidence>
<evidence type="ECO:0000256" key="2">
    <source>
        <dbReference type="ARBA" id="ARBA00004123"/>
    </source>
</evidence>
<evidence type="ECO:0000256" key="6">
    <source>
        <dbReference type="ARBA" id="ARBA00022695"/>
    </source>
</evidence>
<comment type="similarity">
    <text evidence="3 17">Belongs to the DNA polymerase type-X family.</text>
</comment>
<evidence type="ECO:0000256" key="10">
    <source>
        <dbReference type="ARBA" id="ARBA00022932"/>
    </source>
</evidence>
<comment type="catalytic activity">
    <reaction evidence="15 17">
        <text>DNA(n) + a 2'-deoxyribonucleoside 5'-triphosphate = DNA(n+1) + diphosphate</text>
        <dbReference type="Rhea" id="RHEA:22508"/>
        <dbReference type="Rhea" id="RHEA-COMP:17339"/>
        <dbReference type="Rhea" id="RHEA-COMP:17340"/>
        <dbReference type="ChEBI" id="CHEBI:33019"/>
        <dbReference type="ChEBI" id="CHEBI:61560"/>
        <dbReference type="ChEBI" id="CHEBI:173112"/>
        <dbReference type="EC" id="2.7.7.7"/>
    </reaction>
</comment>
<evidence type="ECO:0000256" key="15">
    <source>
        <dbReference type="ARBA" id="ARBA00049244"/>
    </source>
</evidence>
<name>A0A388M344_CHABU</name>
<dbReference type="InterPro" id="IPR027421">
    <property type="entry name" value="DNA_pol_lamdba_lyase_dom_sf"/>
</dbReference>
<dbReference type="Gene3D" id="3.40.50.10190">
    <property type="entry name" value="BRCT domain"/>
    <property type="match status" value="1"/>
</dbReference>
<dbReference type="Pfam" id="PF14791">
    <property type="entry name" value="DNA_pol_B_thumb"/>
    <property type="match status" value="1"/>
</dbReference>
<dbReference type="PRINTS" id="PR00870">
    <property type="entry name" value="DNAPOLXBETA"/>
</dbReference>
<proteinExistence type="inferred from homology"/>
<evidence type="ECO:0000256" key="11">
    <source>
        <dbReference type="ARBA" id="ARBA00023125"/>
    </source>
</evidence>
<comment type="subcellular location">
    <subcellularLocation>
        <location evidence="2 17">Nucleus</location>
    </subcellularLocation>
</comment>
<dbReference type="EC" id="2.7.7.7" evidence="17"/>
<evidence type="ECO:0000313" key="20">
    <source>
        <dbReference type="EMBL" id="GBG89007.1"/>
    </source>
</evidence>
<evidence type="ECO:0000256" key="18">
    <source>
        <dbReference type="SAM" id="MobiDB-lite"/>
    </source>
</evidence>
<dbReference type="InterPro" id="IPR028207">
    <property type="entry name" value="DNA_pol_B_palm_palm"/>
</dbReference>
<keyword evidence="12 17" id="KW-0234">DNA repair</keyword>
<dbReference type="STRING" id="69332.A0A388M344"/>
<dbReference type="Gene3D" id="3.30.460.10">
    <property type="entry name" value="Beta Polymerase, domain 2"/>
    <property type="match status" value="1"/>
</dbReference>
<dbReference type="InterPro" id="IPR022312">
    <property type="entry name" value="DNA_pol_X"/>
</dbReference>
<dbReference type="AlphaFoldDB" id="A0A388M344"/>
<dbReference type="PROSITE" id="PS50172">
    <property type="entry name" value="BRCT"/>
    <property type="match status" value="1"/>
</dbReference>
<dbReference type="InterPro" id="IPR002008">
    <property type="entry name" value="DNA_pol_X_beta-like"/>
</dbReference>
<dbReference type="InterPro" id="IPR037160">
    <property type="entry name" value="DNA_Pol_thumb_sf"/>
</dbReference>
<evidence type="ECO:0000256" key="16">
    <source>
        <dbReference type="PIRSR" id="PIRSR622312-50"/>
    </source>
</evidence>
<dbReference type="PROSITE" id="PS00522">
    <property type="entry name" value="DNA_POLYMERASE_X"/>
    <property type="match status" value="1"/>
</dbReference>
<dbReference type="Gene3D" id="1.10.150.110">
    <property type="entry name" value="DNA polymerase beta, N-terminal domain-like"/>
    <property type="match status" value="1"/>
</dbReference>
<dbReference type="EMBL" id="BFEA01000709">
    <property type="protein sequence ID" value="GBG89007.1"/>
    <property type="molecule type" value="Genomic_DNA"/>
</dbReference>
<organism evidence="20 21">
    <name type="scientific">Chara braunii</name>
    <name type="common">Braun's stonewort</name>
    <dbReference type="NCBI Taxonomy" id="69332"/>
    <lineage>
        <taxon>Eukaryota</taxon>
        <taxon>Viridiplantae</taxon>
        <taxon>Streptophyta</taxon>
        <taxon>Charophyceae</taxon>
        <taxon>Charales</taxon>
        <taxon>Characeae</taxon>
        <taxon>Chara</taxon>
    </lineage>
</organism>
<dbReference type="InterPro" id="IPR001357">
    <property type="entry name" value="BRCT_dom"/>
</dbReference>
<feature type="domain" description="BRCT" evidence="19">
    <location>
        <begin position="1"/>
        <end position="61"/>
    </location>
</feature>
<dbReference type="InterPro" id="IPR043519">
    <property type="entry name" value="NT_sf"/>
</dbReference>
<dbReference type="Pfam" id="PF14716">
    <property type="entry name" value="HHH_8"/>
    <property type="match status" value="1"/>
</dbReference>
<dbReference type="Gene3D" id="1.10.150.20">
    <property type="entry name" value="5' to 3' exonuclease, C-terminal subdomain"/>
    <property type="match status" value="1"/>
</dbReference>
<dbReference type="GO" id="GO:0003677">
    <property type="term" value="F:DNA binding"/>
    <property type="evidence" value="ECO:0007669"/>
    <property type="project" value="UniProtKB-UniRule"/>
</dbReference>
<dbReference type="Proteomes" id="UP000265515">
    <property type="component" value="Unassembled WGS sequence"/>
</dbReference>
<evidence type="ECO:0000256" key="8">
    <source>
        <dbReference type="ARBA" id="ARBA00022723"/>
    </source>
</evidence>
<evidence type="ECO:0000256" key="12">
    <source>
        <dbReference type="ARBA" id="ARBA00023204"/>
    </source>
</evidence>
<evidence type="ECO:0000256" key="3">
    <source>
        <dbReference type="ARBA" id="ARBA00008323"/>
    </source>
</evidence>
<feature type="active site" description="Nucleophile; Schiff-base intermediate with DNA; for 5'-dRP lyase activity" evidence="16">
    <location>
        <position position="233"/>
    </location>
</feature>
<dbReference type="FunFam" id="1.10.150.20:FF:000010">
    <property type="entry name" value="DNA polymerase lambda"/>
    <property type="match status" value="1"/>
</dbReference>
<evidence type="ECO:0000256" key="14">
    <source>
        <dbReference type="ARBA" id="ARBA00023242"/>
    </source>
</evidence>
<keyword evidence="8" id="KW-0479">Metal-binding</keyword>
<dbReference type="Pfam" id="PF10391">
    <property type="entry name" value="DNA_pol_lambd_f"/>
    <property type="match status" value="1"/>
</dbReference>
<keyword evidence="11" id="KW-0238">DNA-binding</keyword>
<evidence type="ECO:0000256" key="13">
    <source>
        <dbReference type="ARBA" id="ARBA00023239"/>
    </source>
</evidence>
<keyword evidence="10 17" id="KW-0239">DNA-directed DNA polymerase</keyword>
<protein>
    <recommendedName>
        <fullName evidence="17">DNA polymerase</fullName>
        <ecNumber evidence="17">2.7.7.7</ecNumber>
    </recommendedName>
</protein>
<dbReference type="GO" id="GO:0003887">
    <property type="term" value="F:DNA-directed DNA polymerase activity"/>
    <property type="evidence" value="ECO:0007669"/>
    <property type="project" value="UniProtKB-UniRule"/>
</dbReference>
<evidence type="ECO:0000256" key="5">
    <source>
        <dbReference type="ARBA" id="ARBA00022679"/>
    </source>
</evidence>
<dbReference type="PRINTS" id="PR00869">
    <property type="entry name" value="DNAPOLX"/>
</dbReference>
<evidence type="ECO:0000313" key="21">
    <source>
        <dbReference type="Proteomes" id="UP000265515"/>
    </source>
</evidence>
<dbReference type="SUPFAM" id="SSF81301">
    <property type="entry name" value="Nucleotidyltransferase"/>
    <property type="match status" value="1"/>
</dbReference>
<evidence type="ECO:0000256" key="4">
    <source>
        <dbReference type="ARBA" id="ARBA00022634"/>
    </source>
</evidence>
<keyword evidence="4" id="KW-0237">DNA synthesis</keyword>
<evidence type="ECO:0000256" key="17">
    <source>
        <dbReference type="RuleBase" id="RU366014"/>
    </source>
</evidence>
<dbReference type="SUPFAM" id="SSF47802">
    <property type="entry name" value="DNA polymerase beta, N-terminal domain-like"/>
    <property type="match status" value="1"/>
</dbReference>
<dbReference type="PANTHER" id="PTHR11276">
    <property type="entry name" value="DNA POLYMERASE TYPE-X FAMILY MEMBER"/>
    <property type="match status" value="1"/>
</dbReference>